<dbReference type="InterPro" id="IPR029058">
    <property type="entry name" value="AB_hydrolase_fold"/>
</dbReference>
<feature type="signal peptide" evidence="4">
    <location>
        <begin position="1"/>
        <end position="22"/>
    </location>
</feature>
<dbReference type="RefSeq" id="WP_344198352.1">
    <property type="nucleotide sequence ID" value="NZ_BAAAME010000002.1"/>
</dbReference>
<dbReference type="Pfam" id="PF02129">
    <property type="entry name" value="Peptidase_S15"/>
    <property type="match status" value="1"/>
</dbReference>
<dbReference type="InterPro" id="IPR013736">
    <property type="entry name" value="Xaa-Pro_dipept_C"/>
</dbReference>
<dbReference type="InterPro" id="IPR050585">
    <property type="entry name" value="Xaa-Pro_dipeptidyl-ppase/CocE"/>
</dbReference>
<feature type="chain" id="PRO_5045861949" evidence="4">
    <location>
        <begin position="23"/>
        <end position="723"/>
    </location>
</feature>
<dbReference type="Gene3D" id="1.10.3020.10">
    <property type="entry name" value="alpha-amino acid ester hydrolase ( Helical cap domain)"/>
    <property type="match status" value="1"/>
</dbReference>
<organism evidence="6 7">
    <name type="scientific">Aeromicrobium alkaliterrae</name>
    <dbReference type="NCBI Taxonomy" id="302168"/>
    <lineage>
        <taxon>Bacteria</taxon>
        <taxon>Bacillati</taxon>
        <taxon>Actinomycetota</taxon>
        <taxon>Actinomycetes</taxon>
        <taxon>Propionibacteriales</taxon>
        <taxon>Nocardioidaceae</taxon>
        <taxon>Aeromicrobium</taxon>
    </lineage>
</organism>
<evidence type="ECO:0000256" key="1">
    <source>
        <dbReference type="ARBA" id="ARBA00022801"/>
    </source>
</evidence>
<feature type="compositionally biased region" description="Low complexity" evidence="2">
    <location>
        <begin position="651"/>
        <end position="664"/>
    </location>
</feature>
<feature type="region of interest" description="Disordered" evidence="2">
    <location>
        <begin position="645"/>
        <end position="691"/>
    </location>
</feature>
<keyword evidence="7" id="KW-1185">Reference proteome</keyword>
<protein>
    <submittedName>
        <fullName evidence="6">CocE/NonD family hydrolase</fullName>
    </submittedName>
</protein>
<keyword evidence="1 6" id="KW-0378">Hydrolase</keyword>
<accession>A0ABN2JL93</accession>
<dbReference type="SMART" id="SM00939">
    <property type="entry name" value="PepX_C"/>
    <property type="match status" value="1"/>
</dbReference>
<evidence type="ECO:0000313" key="6">
    <source>
        <dbReference type="EMBL" id="GAA1731246.1"/>
    </source>
</evidence>
<feature type="region of interest" description="Disordered" evidence="2">
    <location>
        <begin position="31"/>
        <end position="53"/>
    </location>
</feature>
<keyword evidence="3" id="KW-0812">Transmembrane</keyword>
<dbReference type="SUPFAM" id="SSF49785">
    <property type="entry name" value="Galactose-binding domain-like"/>
    <property type="match status" value="1"/>
</dbReference>
<name>A0ABN2JL93_9ACTN</name>
<evidence type="ECO:0000256" key="2">
    <source>
        <dbReference type="SAM" id="MobiDB-lite"/>
    </source>
</evidence>
<gene>
    <name evidence="6" type="ORF">GCM10009710_09880</name>
</gene>
<dbReference type="PANTHER" id="PTHR43056:SF10">
    <property type="entry name" value="COCE_NOND FAMILY, PUTATIVE (AFU_ORTHOLOGUE AFUA_7G00600)-RELATED"/>
    <property type="match status" value="1"/>
</dbReference>
<reference evidence="6 7" key="1">
    <citation type="journal article" date="2019" name="Int. J. Syst. Evol. Microbiol.">
        <title>The Global Catalogue of Microorganisms (GCM) 10K type strain sequencing project: providing services to taxonomists for standard genome sequencing and annotation.</title>
        <authorList>
            <consortium name="The Broad Institute Genomics Platform"/>
            <consortium name="The Broad Institute Genome Sequencing Center for Infectious Disease"/>
            <person name="Wu L."/>
            <person name="Ma J."/>
        </authorList>
    </citation>
    <scope>NUCLEOTIDE SEQUENCE [LARGE SCALE GENOMIC DNA]</scope>
    <source>
        <strain evidence="6 7">JCM 13518</strain>
    </source>
</reference>
<dbReference type="Pfam" id="PF08530">
    <property type="entry name" value="PepX_C"/>
    <property type="match status" value="1"/>
</dbReference>
<feature type="domain" description="Xaa-Pro dipeptidyl-peptidase C-terminal" evidence="5">
    <location>
        <begin position="349"/>
        <end position="617"/>
    </location>
</feature>
<evidence type="ECO:0000256" key="3">
    <source>
        <dbReference type="SAM" id="Phobius"/>
    </source>
</evidence>
<dbReference type="Proteomes" id="UP001501057">
    <property type="component" value="Unassembled WGS sequence"/>
</dbReference>
<evidence type="ECO:0000259" key="5">
    <source>
        <dbReference type="SMART" id="SM00939"/>
    </source>
</evidence>
<dbReference type="GO" id="GO:0016787">
    <property type="term" value="F:hydrolase activity"/>
    <property type="evidence" value="ECO:0007669"/>
    <property type="project" value="UniProtKB-KW"/>
</dbReference>
<keyword evidence="4" id="KW-0732">Signal</keyword>
<dbReference type="EMBL" id="BAAAME010000002">
    <property type="protein sequence ID" value="GAA1731246.1"/>
    <property type="molecule type" value="Genomic_DNA"/>
</dbReference>
<evidence type="ECO:0000313" key="7">
    <source>
        <dbReference type="Proteomes" id="UP001501057"/>
    </source>
</evidence>
<sequence>MRLFTAAALTAAALVAPAAATAAPPAAAPLAAEQVAPTDSGWEARPEDYPSTATEVDLQIPTSDGTVLLADLKRPVDADGQVVQTPLPVVVTITAYSKTAIGSPAGATLGGAAPDYLVQRGYTQLTVDARGTGGSGGTWQVFGEREQLDSKEIVEWAAQQPWSDGAVAMSGPSYMGISQLFAAGQQPEGLKAIFPQVPGGEVYRDVVASGGQLDTGFMPLWLGLVNLTGLVPSTSPQAVENLVTHLVGNGASSLQLLLEAALGGPQAYDGAFYEERSTLTRSVPNIDVPTFLIGGEYDLFQRGTPLIYQALRERGVPVKMILGPWDHLQGSSGSEVPEAGLGTLSELQLRWFDHYVKGIADPALDSDIPSFTYHELGSGEWKYRDSYLSDQSAASFKLSGSSTTLGGANGVLTQGEVVAGSSQILPIPVAGLCSRSTSQWTAGVLNLIGAWETCNQNAALNDMTGVVFETAPLTSDLEVLGPINARFYTSSTTGDGLLSVSVSRVTPDGVVDRLTGGWQVISQAELDESRSVTLDGEIIQPWHPFTQESRRVLAPGEIVPVDVEVFPTGAVISEGDRLRVSVQSFDTPHLLSPLTNVAGQLGVITIHNDAEHPSRLTLPTLGSTGSENAAAEAAVLDDVRSALEAADASTTDDTGPGYDGGDVTDAPEGETSESFVPGYTATSATTTSREQPGSPMVWVLLVLATGLVLASSARTYVRRRPVD</sequence>
<proteinExistence type="predicted"/>
<comment type="caution">
    <text evidence="6">The sequence shown here is derived from an EMBL/GenBank/DDBJ whole genome shotgun (WGS) entry which is preliminary data.</text>
</comment>
<keyword evidence="3" id="KW-0472">Membrane</keyword>
<dbReference type="PANTHER" id="PTHR43056">
    <property type="entry name" value="PEPTIDASE S9 PROLYL OLIGOPEPTIDASE"/>
    <property type="match status" value="1"/>
</dbReference>
<dbReference type="Gene3D" id="3.40.50.1820">
    <property type="entry name" value="alpha/beta hydrolase"/>
    <property type="match status" value="1"/>
</dbReference>
<dbReference type="Gene3D" id="2.60.120.260">
    <property type="entry name" value="Galactose-binding domain-like"/>
    <property type="match status" value="1"/>
</dbReference>
<feature type="compositionally biased region" description="Polar residues" evidence="2">
    <location>
        <begin position="680"/>
        <end position="691"/>
    </location>
</feature>
<dbReference type="InterPro" id="IPR005674">
    <property type="entry name" value="CocE/Ser_esterase"/>
</dbReference>
<dbReference type="NCBIfam" id="TIGR00976">
    <property type="entry name" value="CocE_NonD"/>
    <property type="match status" value="1"/>
</dbReference>
<dbReference type="SUPFAM" id="SSF53474">
    <property type="entry name" value="alpha/beta-Hydrolases"/>
    <property type="match status" value="1"/>
</dbReference>
<dbReference type="InterPro" id="IPR000383">
    <property type="entry name" value="Xaa-Pro-like_dom"/>
</dbReference>
<keyword evidence="3" id="KW-1133">Transmembrane helix</keyword>
<evidence type="ECO:0000256" key="4">
    <source>
        <dbReference type="SAM" id="SignalP"/>
    </source>
</evidence>
<feature type="transmembrane region" description="Helical" evidence="3">
    <location>
        <begin position="696"/>
        <end position="717"/>
    </location>
</feature>
<dbReference type="InterPro" id="IPR008979">
    <property type="entry name" value="Galactose-bd-like_sf"/>
</dbReference>